<feature type="transmembrane region" description="Helical" evidence="1">
    <location>
        <begin position="63"/>
        <end position="80"/>
    </location>
</feature>
<dbReference type="RefSeq" id="WP_188615982.1">
    <property type="nucleotide sequence ID" value="NZ_BMJT01000018.1"/>
</dbReference>
<reference evidence="2" key="1">
    <citation type="journal article" date="2014" name="Int. J. Syst. Evol. Microbiol.">
        <title>Complete genome sequence of Corynebacterium casei LMG S-19264T (=DSM 44701T), isolated from a smear-ripened cheese.</title>
        <authorList>
            <consortium name="US DOE Joint Genome Institute (JGI-PGF)"/>
            <person name="Walter F."/>
            <person name="Albersmeier A."/>
            <person name="Kalinowski J."/>
            <person name="Ruckert C."/>
        </authorList>
    </citation>
    <scope>NUCLEOTIDE SEQUENCE</scope>
    <source>
        <strain evidence="2">CGMCC 1.15760</strain>
    </source>
</reference>
<name>A0A917GB06_9BACI</name>
<sequence length="89" mass="10368">MKLTKSIGIGTLLWLLIFTIDTIYELFQINETSEVITLTGLRITTDITQAALHTQFALTWQTLMMYLAFLFIFVLLMYVMNRKKVETND</sequence>
<keyword evidence="1" id="KW-0812">Transmembrane</keyword>
<comment type="caution">
    <text evidence="2">The sequence shown here is derived from an EMBL/GenBank/DDBJ whole genome shotgun (WGS) entry which is preliminary data.</text>
</comment>
<dbReference type="AlphaFoldDB" id="A0A917GB06"/>
<keyword evidence="3" id="KW-1185">Reference proteome</keyword>
<keyword evidence="1" id="KW-1133">Transmembrane helix</keyword>
<keyword evidence="1" id="KW-0472">Membrane</keyword>
<gene>
    <name evidence="2" type="ORF">GCM10007425_30980</name>
</gene>
<evidence type="ECO:0000256" key="1">
    <source>
        <dbReference type="SAM" id="Phobius"/>
    </source>
</evidence>
<organism evidence="2 3">
    <name type="scientific">Lysinibacillus alkalisoli</name>
    <dbReference type="NCBI Taxonomy" id="1911548"/>
    <lineage>
        <taxon>Bacteria</taxon>
        <taxon>Bacillati</taxon>
        <taxon>Bacillota</taxon>
        <taxon>Bacilli</taxon>
        <taxon>Bacillales</taxon>
        <taxon>Bacillaceae</taxon>
        <taxon>Lysinibacillus</taxon>
    </lineage>
</organism>
<feature type="transmembrane region" description="Helical" evidence="1">
    <location>
        <begin position="7"/>
        <end position="27"/>
    </location>
</feature>
<dbReference type="Proteomes" id="UP000616608">
    <property type="component" value="Unassembled WGS sequence"/>
</dbReference>
<dbReference type="EMBL" id="BMJT01000018">
    <property type="protein sequence ID" value="GGG34050.1"/>
    <property type="molecule type" value="Genomic_DNA"/>
</dbReference>
<evidence type="ECO:0000313" key="3">
    <source>
        <dbReference type="Proteomes" id="UP000616608"/>
    </source>
</evidence>
<protein>
    <submittedName>
        <fullName evidence="2">Uncharacterized protein</fullName>
    </submittedName>
</protein>
<proteinExistence type="predicted"/>
<evidence type="ECO:0000313" key="2">
    <source>
        <dbReference type="EMBL" id="GGG34050.1"/>
    </source>
</evidence>
<reference evidence="2" key="2">
    <citation type="submission" date="2020-09" db="EMBL/GenBank/DDBJ databases">
        <authorList>
            <person name="Sun Q."/>
            <person name="Zhou Y."/>
        </authorList>
    </citation>
    <scope>NUCLEOTIDE SEQUENCE</scope>
    <source>
        <strain evidence="2">CGMCC 1.15760</strain>
    </source>
</reference>
<accession>A0A917GB06</accession>